<dbReference type="AlphaFoldDB" id="A0AAW8D0X6"/>
<evidence type="ECO:0000256" key="2">
    <source>
        <dbReference type="SAM" id="Phobius"/>
    </source>
</evidence>
<keyword evidence="2" id="KW-0812">Transmembrane</keyword>
<gene>
    <name evidence="3" type="ORF">J2W31_001991</name>
</gene>
<keyword evidence="2" id="KW-0472">Membrane</keyword>
<dbReference type="EMBL" id="JAUSRD010000004">
    <property type="protein sequence ID" value="MDP9892880.1"/>
    <property type="molecule type" value="Genomic_DNA"/>
</dbReference>
<feature type="transmembrane region" description="Helical" evidence="2">
    <location>
        <begin position="5"/>
        <end position="22"/>
    </location>
</feature>
<dbReference type="RefSeq" id="WP_307643424.1">
    <property type="nucleotide sequence ID" value="NZ_JAUSRD010000004.1"/>
</dbReference>
<sequence>MDSLTALWGDFLVFAGVIFGILRKVPDVFWAALIAAALALWGVKVANRDNARHFMRQLRHDKDEKAAQRLADLRRDVYLHAIDQFVHASSYLSSLPIADLNKADAAQPLQGFFAAAAKLQMVSEAKTSALVSDLIGTFSALHFKLIGAAQPIQQVLSEIDFYTTLCEGAVAEQKRALSAIDQFVPSGNAESDEARRRALDLALDTQTKFLRDHSETRQALHVERHALHGEFVKSLMLGLQAINTKMQPIMVAIRRELNIDSQIDVYADAVSEQQDRVAGAVAELMAQLDDPRQAPPRTKPASLENR</sequence>
<feature type="region of interest" description="Disordered" evidence="1">
    <location>
        <begin position="287"/>
        <end position="306"/>
    </location>
</feature>
<protein>
    <recommendedName>
        <fullName evidence="5">Chemotaxis protein</fullName>
    </recommendedName>
</protein>
<keyword evidence="2" id="KW-1133">Transmembrane helix</keyword>
<organism evidence="3 4">
    <name type="scientific">Variovorax boronicumulans</name>
    <dbReference type="NCBI Taxonomy" id="436515"/>
    <lineage>
        <taxon>Bacteria</taxon>
        <taxon>Pseudomonadati</taxon>
        <taxon>Pseudomonadota</taxon>
        <taxon>Betaproteobacteria</taxon>
        <taxon>Burkholderiales</taxon>
        <taxon>Comamonadaceae</taxon>
        <taxon>Variovorax</taxon>
    </lineage>
</organism>
<proteinExistence type="predicted"/>
<evidence type="ECO:0000313" key="3">
    <source>
        <dbReference type="EMBL" id="MDP9892880.1"/>
    </source>
</evidence>
<comment type="caution">
    <text evidence="3">The sequence shown here is derived from an EMBL/GenBank/DDBJ whole genome shotgun (WGS) entry which is preliminary data.</text>
</comment>
<reference evidence="3" key="1">
    <citation type="submission" date="2023-07" db="EMBL/GenBank/DDBJ databases">
        <title>Sorghum-associated microbial communities from plants grown in Nebraska, USA.</title>
        <authorList>
            <person name="Schachtman D."/>
        </authorList>
    </citation>
    <scope>NUCLEOTIDE SEQUENCE</scope>
    <source>
        <strain evidence="3">DS3754</strain>
    </source>
</reference>
<evidence type="ECO:0000313" key="4">
    <source>
        <dbReference type="Proteomes" id="UP001242045"/>
    </source>
</evidence>
<dbReference type="Proteomes" id="UP001242045">
    <property type="component" value="Unassembled WGS sequence"/>
</dbReference>
<name>A0AAW8D0X6_9BURK</name>
<accession>A0AAW8D0X6</accession>
<evidence type="ECO:0008006" key="5">
    <source>
        <dbReference type="Google" id="ProtNLM"/>
    </source>
</evidence>
<feature type="transmembrane region" description="Helical" evidence="2">
    <location>
        <begin position="28"/>
        <end position="46"/>
    </location>
</feature>
<evidence type="ECO:0000256" key="1">
    <source>
        <dbReference type="SAM" id="MobiDB-lite"/>
    </source>
</evidence>